<name>A0A7J6UK17_PEROL</name>
<sequence>IKPESVQSLVDSCSTAADSLLRSLEESRNVSPRPCTSSSTIRPEVLRFLSDIFDKGNDDDLASEVDSGVNLGFEGGLRRSGVFPAAKATKKPDGDADFFQEYSAGRLRPGNYFSAPDAVSAIKSVVDEELRLGRVRELHSDEARQCGRFFSRLAAVPKGKLAPDGVSQLYRLVEDFKRSGANARIVPVERTTHPTLNDICLLL</sequence>
<evidence type="ECO:0000313" key="1">
    <source>
        <dbReference type="EMBL" id="KAF4757639.1"/>
    </source>
</evidence>
<dbReference type="Proteomes" id="UP000553632">
    <property type="component" value="Unassembled WGS sequence"/>
</dbReference>
<organism evidence="1 2">
    <name type="scientific">Perkinsus olseni</name>
    <name type="common">Perkinsus atlanticus</name>
    <dbReference type="NCBI Taxonomy" id="32597"/>
    <lineage>
        <taxon>Eukaryota</taxon>
        <taxon>Sar</taxon>
        <taxon>Alveolata</taxon>
        <taxon>Perkinsozoa</taxon>
        <taxon>Perkinsea</taxon>
        <taxon>Perkinsida</taxon>
        <taxon>Perkinsidae</taxon>
        <taxon>Perkinsus</taxon>
    </lineage>
</organism>
<gene>
    <name evidence="1" type="ORF">FOZ63_021172</name>
</gene>
<feature type="non-terminal residue" evidence="1">
    <location>
        <position position="1"/>
    </location>
</feature>
<comment type="caution">
    <text evidence="1">The sequence shown here is derived from an EMBL/GenBank/DDBJ whole genome shotgun (WGS) entry which is preliminary data.</text>
</comment>
<proteinExistence type="predicted"/>
<protein>
    <submittedName>
        <fullName evidence="1">Uncharacterized protein</fullName>
    </submittedName>
</protein>
<evidence type="ECO:0000313" key="2">
    <source>
        <dbReference type="Proteomes" id="UP000553632"/>
    </source>
</evidence>
<keyword evidence="2" id="KW-1185">Reference proteome</keyword>
<accession>A0A7J6UK17</accession>
<feature type="non-terminal residue" evidence="1">
    <location>
        <position position="203"/>
    </location>
</feature>
<dbReference type="AlphaFoldDB" id="A0A7J6UK17"/>
<dbReference type="EMBL" id="JABANO010002421">
    <property type="protein sequence ID" value="KAF4757639.1"/>
    <property type="molecule type" value="Genomic_DNA"/>
</dbReference>
<reference evidence="1 2" key="1">
    <citation type="submission" date="2020-04" db="EMBL/GenBank/DDBJ databases">
        <title>Perkinsus olseni comparative genomics.</title>
        <authorList>
            <person name="Bogema D.R."/>
        </authorList>
    </citation>
    <scope>NUCLEOTIDE SEQUENCE [LARGE SCALE GENOMIC DNA]</scope>
    <source>
        <strain evidence="1 2">ATCC PRA-207</strain>
    </source>
</reference>